<dbReference type="OrthoDB" id="5278907at2759"/>
<proteinExistence type="predicted"/>
<dbReference type="EMBL" id="KK207732">
    <property type="protein sequence ID" value="EZF55955.1"/>
    <property type="molecule type" value="Genomic_DNA"/>
</dbReference>
<evidence type="ECO:0000313" key="1">
    <source>
        <dbReference type="EMBL" id="EZF55955.1"/>
    </source>
</evidence>
<name>A0A022WC14_TRIRU</name>
<accession>A0A022WC14</accession>
<reference evidence="1" key="1">
    <citation type="submission" date="2014-02" db="EMBL/GenBank/DDBJ databases">
        <title>The Genome Sequence of Trichophyton rubrum (morphotype fischeri) CBS 288.86.</title>
        <authorList>
            <consortium name="The Broad Institute Genomics Platform"/>
            <person name="Cuomo C.A."/>
            <person name="White T.C."/>
            <person name="Graser Y."/>
            <person name="Martinez-Rossi N."/>
            <person name="Heitman J."/>
            <person name="Young S.K."/>
            <person name="Zeng Q."/>
            <person name="Gargeya S."/>
            <person name="Abouelleil A."/>
            <person name="Alvarado L."/>
            <person name="Chapman S.B."/>
            <person name="Gainer-Dewar J."/>
            <person name="Goldberg J."/>
            <person name="Griggs A."/>
            <person name="Gujja S."/>
            <person name="Hansen M."/>
            <person name="Howarth C."/>
            <person name="Imamovic A."/>
            <person name="Larimer J."/>
            <person name="Martinez D."/>
            <person name="Murphy C."/>
            <person name="Pearson M.D."/>
            <person name="Persinoti G."/>
            <person name="Poon T."/>
            <person name="Priest M."/>
            <person name="Roberts A.D."/>
            <person name="Saif S."/>
            <person name="Shea T.D."/>
            <person name="Sykes S.N."/>
            <person name="Wortman J."/>
            <person name="Nusbaum C."/>
            <person name="Birren B."/>
        </authorList>
    </citation>
    <scope>NUCLEOTIDE SEQUENCE [LARGE SCALE GENOMIC DNA]</scope>
    <source>
        <strain evidence="1">CBS 288.86</strain>
    </source>
</reference>
<dbReference type="AlphaFoldDB" id="A0A022WC14"/>
<protein>
    <submittedName>
        <fullName evidence="1">Uncharacterized protein</fullName>
    </submittedName>
</protein>
<organism evidence="1">
    <name type="scientific">Trichophyton rubrum CBS 288.86</name>
    <dbReference type="NCBI Taxonomy" id="1215330"/>
    <lineage>
        <taxon>Eukaryota</taxon>
        <taxon>Fungi</taxon>
        <taxon>Dikarya</taxon>
        <taxon>Ascomycota</taxon>
        <taxon>Pezizomycotina</taxon>
        <taxon>Eurotiomycetes</taxon>
        <taxon>Eurotiomycetidae</taxon>
        <taxon>Onygenales</taxon>
        <taxon>Arthrodermataceae</taxon>
        <taxon>Trichophyton</taxon>
    </lineage>
</organism>
<dbReference type="HOGENOM" id="CLU_102248_0_0_1"/>
<sequence length="217" mass="24446">MSFAPRSLALSKGMRCAHNRLSIASRINIETAGSPLLSSGRNVSTVISRSRALHYASATQQLPSISSFRALSNLRQPTPGVVCRPFTSSRNAAPFPPTEPSGEEYVNPYKAKRKWPPDMSKLSPKQQFRLERKYRRRSKQKWARPTWTKWTKLVQWGLIGFVLVYSVLFMEMKDAGPNPFQGFRDYLKGLLDDSVLSGRRPALRSESTSPVEKTGSQ</sequence>
<gene>
    <name evidence="1" type="ORF">H103_01582</name>
</gene>
<dbReference type="Proteomes" id="UP000023758">
    <property type="component" value="Unassembled WGS sequence"/>
</dbReference>